<dbReference type="PANTHER" id="PTHR46502:SF15">
    <property type="entry name" value="16 KDA PHLOEM PROTEIN 1"/>
    <property type="match status" value="1"/>
</dbReference>
<dbReference type="GO" id="GO:0046872">
    <property type="term" value="F:metal ion binding"/>
    <property type="evidence" value="ECO:0007669"/>
    <property type="project" value="UniProtKB-KW"/>
</dbReference>
<dbReference type="InParanoid" id="A0A1Q3DD18"/>
<organism evidence="4 5">
    <name type="scientific">Cephalotus follicularis</name>
    <name type="common">Albany pitcher plant</name>
    <dbReference type="NCBI Taxonomy" id="3775"/>
    <lineage>
        <taxon>Eukaryota</taxon>
        <taxon>Viridiplantae</taxon>
        <taxon>Streptophyta</taxon>
        <taxon>Embryophyta</taxon>
        <taxon>Tracheophyta</taxon>
        <taxon>Spermatophyta</taxon>
        <taxon>Magnoliopsida</taxon>
        <taxon>eudicotyledons</taxon>
        <taxon>Gunneridae</taxon>
        <taxon>Pentapetalae</taxon>
        <taxon>rosids</taxon>
        <taxon>fabids</taxon>
        <taxon>Oxalidales</taxon>
        <taxon>Cephalotaceae</taxon>
        <taxon>Cephalotus</taxon>
    </lineage>
</organism>
<dbReference type="CDD" id="cd04049">
    <property type="entry name" value="C2_putative_Elicitor-responsive_gene"/>
    <property type="match status" value="1"/>
</dbReference>
<dbReference type="OrthoDB" id="419768at2759"/>
<dbReference type="SMART" id="SM00239">
    <property type="entry name" value="C2"/>
    <property type="match status" value="1"/>
</dbReference>
<dbReference type="EMBL" id="BDDD01006195">
    <property type="protein sequence ID" value="GAV90367.1"/>
    <property type="molecule type" value="Genomic_DNA"/>
</dbReference>
<dbReference type="Proteomes" id="UP000187406">
    <property type="component" value="Unassembled WGS sequence"/>
</dbReference>
<sequence length="156" mass="17698">MAIGLMEVMLVNAKGLEGTDFHFFEKIDPYVLIHYKGQEHKSSVARGQGKNPVWNDKFTFKVEFPGSGHEYELILKLMDKDTFSADDFLGQATIYVKDLLAEGVERGSAQLHPLKYRVVGANQCYCGEVQVGVTFTLKEEEEIDEQEFGGWKQSHF</sequence>
<protein>
    <submittedName>
        <fullName evidence="4">C2 domain-containing protein</fullName>
    </submittedName>
</protein>
<keyword evidence="1" id="KW-0479">Metal-binding</keyword>
<proteinExistence type="predicted"/>
<accession>A0A1Q3DD18</accession>
<dbReference type="STRING" id="3775.A0A1Q3DD18"/>
<keyword evidence="5" id="KW-1185">Reference proteome</keyword>
<evidence type="ECO:0000259" key="3">
    <source>
        <dbReference type="PROSITE" id="PS50004"/>
    </source>
</evidence>
<feature type="domain" description="C2" evidence="3">
    <location>
        <begin position="1"/>
        <end position="112"/>
    </location>
</feature>
<keyword evidence="2" id="KW-0106">Calcium</keyword>
<dbReference type="FunCoup" id="A0A1Q3DD18">
    <property type="interactions" value="198"/>
</dbReference>
<evidence type="ECO:0000313" key="4">
    <source>
        <dbReference type="EMBL" id="GAV90367.1"/>
    </source>
</evidence>
<evidence type="ECO:0000313" key="5">
    <source>
        <dbReference type="Proteomes" id="UP000187406"/>
    </source>
</evidence>
<gene>
    <name evidence="4" type="ORF">CFOL_v3_33776</name>
</gene>
<evidence type="ECO:0000256" key="2">
    <source>
        <dbReference type="ARBA" id="ARBA00022837"/>
    </source>
</evidence>
<dbReference type="PANTHER" id="PTHR46502">
    <property type="entry name" value="C2 DOMAIN-CONTAINING"/>
    <property type="match status" value="1"/>
</dbReference>
<name>A0A1Q3DD18_CEPFO</name>
<dbReference type="SUPFAM" id="SSF49562">
    <property type="entry name" value="C2 domain (Calcium/lipid-binding domain, CaLB)"/>
    <property type="match status" value="1"/>
</dbReference>
<dbReference type="InterPro" id="IPR035892">
    <property type="entry name" value="C2_domain_sf"/>
</dbReference>
<evidence type="ECO:0000256" key="1">
    <source>
        <dbReference type="ARBA" id="ARBA00022723"/>
    </source>
</evidence>
<comment type="caution">
    <text evidence="4">The sequence shown here is derived from an EMBL/GenBank/DDBJ whole genome shotgun (WGS) entry which is preliminary data.</text>
</comment>
<dbReference type="Pfam" id="PF00168">
    <property type="entry name" value="C2"/>
    <property type="match status" value="1"/>
</dbReference>
<dbReference type="Gene3D" id="2.60.40.150">
    <property type="entry name" value="C2 domain"/>
    <property type="match status" value="1"/>
</dbReference>
<dbReference type="InterPro" id="IPR000008">
    <property type="entry name" value="C2_dom"/>
</dbReference>
<dbReference type="AlphaFoldDB" id="A0A1Q3DD18"/>
<reference evidence="5" key="1">
    <citation type="submission" date="2016-04" db="EMBL/GenBank/DDBJ databases">
        <title>Cephalotus genome sequencing.</title>
        <authorList>
            <person name="Fukushima K."/>
            <person name="Hasebe M."/>
            <person name="Fang X."/>
        </authorList>
    </citation>
    <scope>NUCLEOTIDE SEQUENCE [LARGE SCALE GENOMIC DNA]</scope>
    <source>
        <strain evidence="5">cv. St1</strain>
    </source>
</reference>
<dbReference type="PROSITE" id="PS50004">
    <property type="entry name" value="C2"/>
    <property type="match status" value="1"/>
</dbReference>